<proteinExistence type="inferred from homology"/>
<dbReference type="SMART" id="SM01349">
    <property type="entry name" value="TOG"/>
    <property type="match status" value="1"/>
</dbReference>
<evidence type="ECO:0000313" key="7">
    <source>
        <dbReference type="Proteomes" id="UP000654075"/>
    </source>
</evidence>
<accession>A0A813E6H9</accession>
<evidence type="ECO:0000256" key="2">
    <source>
        <dbReference type="ARBA" id="ARBA00022670"/>
    </source>
</evidence>
<feature type="region of interest" description="Disordered" evidence="4">
    <location>
        <begin position="395"/>
        <end position="437"/>
    </location>
</feature>
<feature type="compositionally biased region" description="Acidic residues" evidence="4">
    <location>
        <begin position="19"/>
        <end position="42"/>
    </location>
</feature>
<feature type="compositionally biased region" description="Low complexity" evidence="4">
    <location>
        <begin position="500"/>
        <end position="516"/>
    </location>
</feature>
<feature type="domain" description="PPPDE" evidence="5">
    <location>
        <begin position="86"/>
        <end position="225"/>
    </location>
</feature>
<dbReference type="OrthoDB" id="412286at2759"/>
<dbReference type="PANTHER" id="PTHR12378">
    <property type="entry name" value="DESUMOYLATING ISOPEPTIDASE"/>
    <property type="match status" value="1"/>
</dbReference>
<dbReference type="PANTHER" id="PTHR12378:SF80">
    <property type="entry name" value="IP06716P-RELATED"/>
    <property type="match status" value="1"/>
</dbReference>
<feature type="non-terminal residue" evidence="6">
    <location>
        <position position="910"/>
    </location>
</feature>
<dbReference type="InterPro" id="IPR011989">
    <property type="entry name" value="ARM-like"/>
</dbReference>
<dbReference type="GO" id="GO:0101005">
    <property type="term" value="F:deubiquitinase activity"/>
    <property type="evidence" value="ECO:0007669"/>
    <property type="project" value="TreeGrafter"/>
</dbReference>
<comment type="similarity">
    <text evidence="1">Belongs to the DeSI family.</text>
</comment>
<evidence type="ECO:0000259" key="5">
    <source>
        <dbReference type="PROSITE" id="PS51858"/>
    </source>
</evidence>
<gene>
    <name evidence="6" type="ORF">PGLA1383_LOCUS16018</name>
</gene>
<dbReference type="Pfam" id="PF05903">
    <property type="entry name" value="Peptidase_C97"/>
    <property type="match status" value="1"/>
</dbReference>
<dbReference type="InterPro" id="IPR034085">
    <property type="entry name" value="TOG"/>
</dbReference>
<dbReference type="PROSITE" id="PS51858">
    <property type="entry name" value="PPPDE"/>
    <property type="match status" value="1"/>
</dbReference>
<keyword evidence="3" id="KW-0378">Hydrolase</keyword>
<evidence type="ECO:0000256" key="4">
    <source>
        <dbReference type="SAM" id="MobiDB-lite"/>
    </source>
</evidence>
<comment type="caution">
    <text evidence="6">The sequence shown here is derived from an EMBL/GenBank/DDBJ whole genome shotgun (WGS) entry which is preliminary data.</text>
</comment>
<dbReference type="GO" id="GO:0016579">
    <property type="term" value="P:protein deubiquitination"/>
    <property type="evidence" value="ECO:0007669"/>
    <property type="project" value="TreeGrafter"/>
</dbReference>
<evidence type="ECO:0000256" key="3">
    <source>
        <dbReference type="ARBA" id="ARBA00022801"/>
    </source>
</evidence>
<dbReference type="Gene3D" id="1.25.10.10">
    <property type="entry name" value="Leucine-rich Repeat Variant"/>
    <property type="match status" value="1"/>
</dbReference>
<dbReference type="GO" id="GO:0006508">
    <property type="term" value="P:proteolysis"/>
    <property type="evidence" value="ECO:0007669"/>
    <property type="project" value="UniProtKB-KW"/>
</dbReference>
<feature type="compositionally biased region" description="Acidic residues" evidence="4">
    <location>
        <begin position="490"/>
        <end position="499"/>
    </location>
</feature>
<keyword evidence="7" id="KW-1185">Reference proteome</keyword>
<organism evidence="6 7">
    <name type="scientific">Polarella glacialis</name>
    <name type="common">Dinoflagellate</name>
    <dbReference type="NCBI Taxonomy" id="89957"/>
    <lineage>
        <taxon>Eukaryota</taxon>
        <taxon>Sar</taxon>
        <taxon>Alveolata</taxon>
        <taxon>Dinophyceae</taxon>
        <taxon>Suessiales</taxon>
        <taxon>Suessiaceae</taxon>
        <taxon>Polarella</taxon>
    </lineage>
</organism>
<dbReference type="Proteomes" id="UP000654075">
    <property type="component" value="Unassembled WGS sequence"/>
</dbReference>
<dbReference type="Gene3D" id="3.90.1720.30">
    <property type="entry name" value="PPPDE domains"/>
    <property type="match status" value="1"/>
</dbReference>
<dbReference type="EMBL" id="CAJNNV010009596">
    <property type="protein sequence ID" value="CAE8597579.1"/>
    <property type="molecule type" value="Genomic_DNA"/>
</dbReference>
<reference evidence="6" key="1">
    <citation type="submission" date="2021-02" db="EMBL/GenBank/DDBJ databases">
        <authorList>
            <person name="Dougan E. K."/>
            <person name="Rhodes N."/>
            <person name="Thang M."/>
            <person name="Chan C."/>
        </authorList>
    </citation>
    <scope>NUCLEOTIDE SEQUENCE</scope>
</reference>
<evidence type="ECO:0000313" key="6">
    <source>
        <dbReference type="EMBL" id="CAE8597579.1"/>
    </source>
</evidence>
<feature type="compositionally biased region" description="Basic residues" evidence="4">
    <location>
        <begin position="411"/>
        <end position="420"/>
    </location>
</feature>
<sequence>MMMPVESAVCQPRAAAVGEVEDVSLDDDKEELDDYSDESDDEPLPKTRLPGRSLDGRPPPRVIASRGLSGIFDPSSAPEKEQGSRNAVFLNVYDVSESELIQRINRLTTANDAILAGGVFHAGVEVYGKEWCYGATEPGRTGVGAVLPRMHPQHRYRATVYMGTTDISPEDISRILAGMAPQWPGCHYNLIHHNCLTFCNSVLEEKLSLRRIPGWVDRAARIASQVDMTVQRVKNLSAEEVQGQASEALDVIRRDSLAALEVAREESQKIMELAQASVAESVSEFQASASVVAEPLAAEVQEGAKELGAKATEFVGAAQEQIKGLGASIWQWGQELQDTVAASSEANSRQSVVAPSFDDAVVSVAELGKHAEEQVKALSDNFWMWGQEITKDLKTSFEGPNDKVRRDKDHKVHRSKHKKIEPRPSEQEQKQSSQHLPVVEAPVLDLLGDMFDREDRGADAIPVFDPRGTVGLIREQETRLLTQGLLADQDELDDQEEESPASAAPRRAVPSGSAPRQRPSPKALIEASLRLLQTGEARWELLPLFLRREGACRNLFALTRIRVEAFISVVAPEACVNPAAAARFVSERASARRPGFIESCPDKSSRQDVISAWAARMDDEEGEEDEDELYHFGEESIDRVVEAVQMEQLGTSVFRLIGHFASQASWQAKHAALAAIKQTVEYVEEQAHVDEMAKLLLQHVDHPHPRVRYTALHGIGQLANDQAPKFQETSHQTVMPALLKKMDDPVDRVAAMAMSAFVSFGEELDTSLMATYASAMMQKLVNKLQTSQHRGVREESITSIAVIAGVIEKDFSAYYDGIMPMLKQFIMHATSEKENRLRGKSFECMSLLGIAVGKEKFLPDARDAISEMMKTPLEADDVQREYIKEASERICQCLKKDFAPFLTHLLPGIF</sequence>
<feature type="region of interest" description="Disordered" evidence="4">
    <location>
        <begin position="490"/>
        <end position="521"/>
    </location>
</feature>
<protein>
    <recommendedName>
        <fullName evidence="5">PPPDE domain-containing protein</fullName>
    </recommendedName>
</protein>
<evidence type="ECO:0000256" key="1">
    <source>
        <dbReference type="ARBA" id="ARBA00008140"/>
    </source>
</evidence>
<dbReference type="InterPro" id="IPR042266">
    <property type="entry name" value="PPPDE_sf"/>
</dbReference>
<dbReference type="SMART" id="SM01179">
    <property type="entry name" value="DUF862"/>
    <property type="match status" value="1"/>
</dbReference>
<dbReference type="InterPro" id="IPR008580">
    <property type="entry name" value="PPPDE_dom"/>
</dbReference>
<dbReference type="AlphaFoldDB" id="A0A813E6H9"/>
<dbReference type="InterPro" id="IPR016024">
    <property type="entry name" value="ARM-type_fold"/>
</dbReference>
<feature type="region of interest" description="Disordered" evidence="4">
    <location>
        <begin position="1"/>
        <end position="83"/>
    </location>
</feature>
<feature type="compositionally biased region" description="Basic and acidic residues" evidence="4">
    <location>
        <begin position="395"/>
        <end position="410"/>
    </location>
</feature>
<name>A0A813E6H9_POLGL</name>
<dbReference type="SUPFAM" id="SSF48371">
    <property type="entry name" value="ARM repeat"/>
    <property type="match status" value="1"/>
</dbReference>
<keyword evidence="2" id="KW-0645">Protease</keyword>